<keyword evidence="3" id="KW-0645">Protease</keyword>
<feature type="transmembrane region" description="Helical" evidence="3">
    <location>
        <begin position="216"/>
        <end position="240"/>
    </location>
</feature>
<organism evidence="5 6">
    <name type="scientific">Kitasatospora terrestris</name>
    <dbReference type="NCBI Taxonomy" id="258051"/>
    <lineage>
        <taxon>Bacteria</taxon>
        <taxon>Bacillati</taxon>
        <taxon>Actinomycetota</taxon>
        <taxon>Actinomycetes</taxon>
        <taxon>Kitasatosporales</taxon>
        <taxon>Streptomycetaceae</taxon>
        <taxon>Kitasatospora</taxon>
    </lineage>
</organism>
<keyword evidence="6" id="KW-1185">Reference proteome</keyword>
<comment type="caution">
    <text evidence="5">The sequence shown here is derived from an EMBL/GenBank/DDBJ whole genome shotgun (WGS) entry which is preliminary data.</text>
</comment>
<dbReference type="InterPro" id="IPR036286">
    <property type="entry name" value="LexA/Signal_pep-like_sf"/>
</dbReference>
<keyword evidence="3" id="KW-0378">Hydrolase</keyword>
<dbReference type="PANTHER" id="PTHR43390:SF1">
    <property type="entry name" value="CHLOROPLAST PROCESSING PEPTIDASE"/>
    <property type="match status" value="1"/>
</dbReference>
<protein>
    <recommendedName>
        <fullName evidence="3">Signal peptidase I</fullName>
        <ecNumber evidence="3">3.4.21.89</ecNumber>
    </recommendedName>
</protein>
<feature type="domain" description="Peptidase S26" evidence="4">
    <location>
        <begin position="30"/>
        <end position="183"/>
    </location>
</feature>
<dbReference type="Pfam" id="PF10502">
    <property type="entry name" value="Peptidase_S26"/>
    <property type="match status" value="1"/>
</dbReference>
<evidence type="ECO:0000256" key="2">
    <source>
        <dbReference type="ARBA" id="ARBA00009370"/>
    </source>
</evidence>
<name>A0ABP9E1M2_9ACTN</name>
<keyword evidence="3" id="KW-1133">Transmembrane helix</keyword>
<proteinExistence type="inferred from homology"/>
<dbReference type="Gene3D" id="2.10.109.10">
    <property type="entry name" value="Umud Fragment, subunit A"/>
    <property type="match status" value="1"/>
</dbReference>
<comment type="caution">
    <text evidence="3">Lacks conserved residue(s) required for the propagation of feature annotation.</text>
</comment>
<dbReference type="CDD" id="cd06530">
    <property type="entry name" value="S26_SPase_I"/>
    <property type="match status" value="1"/>
</dbReference>
<accession>A0ABP9E1M2</accession>
<sequence length="248" mass="25592">MSSVAERTTSVRPAGRTRRSTASVVQGLVIALGFVMMVGGSALIAVDYRPYKIPTASMTPTLAIGDTVLARKADGGSVGRGDIVVFQDDSWGAEPMVKRVVAVGGDTVAGDERGRLTVNGKPVREPYLEDKPILSVAFSVAVPEGRLFLLGDDRTNSLDSRSHLELAAGTVPATGVQARVEAVLLPFSRAGTHSRTTAFDGLGGEPAHQSGPLVPAAWAAAGGAATVVLASAAGGVVQLVRRLRGRRA</sequence>
<gene>
    <name evidence="5" type="ORF">GCM10023235_50260</name>
</gene>
<dbReference type="RefSeq" id="WP_345699133.1">
    <property type="nucleotide sequence ID" value="NZ_BAABIS010000001.1"/>
</dbReference>
<feature type="transmembrane region" description="Helical" evidence="3">
    <location>
        <begin position="21"/>
        <end position="46"/>
    </location>
</feature>
<dbReference type="NCBIfam" id="TIGR02227">
    <property type="entry name" value="sigpep_I_bact"/>
    <property type="match status" value="1"/>
</dbReference>
<dbReference type="Proteomes" id="UP001501752">
    <property type="component" value="Unassembled WGS sequence"/>
</dbReference>
<evidence type="ECO:0000256" key="1">
    <source>
        <dbReference type="ARBA" id="ARBA00004401"/>
    </source>
</evidence>
<reference evidence="6" key="1">
    <citation type="journal article" date="2019" name="Int. J. Syst. Evol. Microbiol.">
        <title>The Global Catalogue of Microorganisms (GCM) 10K type strain sequencing project: providing services to taxonomists for standard genome sequencing and annotation.</title>
        <authorList>
            <consortium name="The Broad Institute Genomics Platform"/>
            <consortium name="The Broad Institute Genome Sequencing Center for Infectious Disease"/>
            <person name="Wu L."/>
            <person name="Ma J."/>
        </authorList>
    </citation>
    <scope>NUCLEOTIDE SEQUENCE [LARGE SCALE GENOMIC DNA]</scope>
    <source>
        <strain evidence="6">JCM 13006</strain>
    </source>
</reference>
<keyword evidence="3" id="KW-0472">Membrane</keyword>
<evidence type="ECO:0000313" key="5">
    <source>
        <dbReference type="EMBL" id="GAA4865837.1"/>
    </source>
</evidence>
<keyword evidence="3" id="KW-0812">Transmembrane</keyword>
<comment type="similarity">
    <text evidence="2 3">Belongs to the peptidase S26 family.</text>
</comment>
<comment type="catalytic activity">
    <reaction evidence="3">
        <text>Cleavage of hydrophobic, N-terminal signal or leader sequences from secreted and periplasmic proteins.</text>
        <dbReference type="EC" id="3.4.21.89"/>
    </reaction>
</comment>
<evidence type="ECO:0000259" key="4">
    <source>
        <dbReference type="Pfam" id="PF10502"/>
    </source>
</evidence>
<comment type="subcellular location">
    <subcellularLocation>
        <location evidence="1">Cell membrane</location>
        <topology evidence="1">Single-pass type II membrane protein</topology>
    </subcellularLocation>
    <subcellularLocation>
        <location evidence="3">Membrane</location>
        <topology evidence="3">Single-pass type II membrane protein</topology>
    </subcellularLocation>
</comment>
<dbReference type="InterPro" id="IPR000223">
    <property type="entry name" value="Pept_S26A_signal_pept_1"/>
</dbReference>
<dbReference type="EC" id="3.4.21.89" evidence="3"/>
<dbReference type="EMBL" id="BAABIS010000001">
    <property type="protein sequence ID" value="GAA4865837.1"/>
    <property type="molecule type" value="Genomic_DNA"/>
</dbReference>
<evidence type="ECO:0000256" key="3">
    <source>
        <dbReference type="RuleBase" id="RU362042"/>
    </source>
</evidence>
<dbReference type="InterPro" id="IPR019533">
    <property type="entry name" value="Peptidase_S26"/>
</dbReference>
<evidence type="ECO:0000313" key="6">
    <source>
        <dbReference type="Proteomes" id="UP001501752"/>
    </source>
</evidence>
<dbReference type="SUPFAM" id="SSF51306">
    <property type="entry name" value="LexA/Signal peptidase"/>
    <property type="match status" value="1"/>
</dbReference>
<dbReference type="PRINTS" id="PR00727">
    <property type="entry name" value="LEADERPTASE"/>
</dbReference>
<dbReference type="PANTHER" id="PTHR43390">
    <property type="entry name" value="SIGNAL PEPTIDASE I"/>
    <property type="match status" value="1"/>
</dbReference>